<dbReference type="EMBL" id="JADIME010000038">
    <property type="protein sequence ID" value="MBO8465098.1"/>
    <property type="molecule type" value="Genomic_DNA"/>
</dbReference>
<feature type="signal peptide" evidence="1">
    <location>
        <begin position="1"/>
        <end position="20"/>
    </location>
</feature>
<proteinExistence type="predicted"/>
<organism evidence="3 4">
    <name type="scientific">Candidatus Merdivivens pullistercoris</name>
    <dbReference type="NCBI Taxonomy" id="2840873"/>
    <lineage>
        <taxon>Bacteria</taxon>
        <taxon>Pseudomonadati</taxon>
        <taxon>Bacteroidota</taxon>
        <taxon>Bacteroidia</taxon>
        <taxon>Bacteroidales</taxon>
        <taxon>Muribaculaceae</taxon>
        <taxon>Muribaculaceae incertae sedis</taxon>
        <taxon>Candidatus Merdivivens</taxon>
    </lineage>
</organism>
<dbReference type="PROSITE" id="PS51257">
    <property type="entry name" value="PROKAR_LIPOPROTEIN"/>
    <property type="match status" value="1"/>
</dbReference>
<evidence type="ECO:0000313" key="3">
    <source>
        <dbReference type="EMBL" id="MBO8465098.1"/>
    </source>
</evidence>
<feature type="domain" description="Fibronectin type-III" evidence="2">
    <location>
        <begin position="36"/>
        <end position="107"/>
    </location>
</feature>
<keyword evidence="1" id="KW-0732">Signal</keyword>
<evidence type="ECO:0000259" key="2">
    <source>
        <dbReference type="SMART" id="SM00060"/>
    </source>
</evidence>
<evidence type="ECO:0000256" key="1">
    <source>
        <dbReference type="SAM" id="SignalP"/>
    </source>
</evidence>
<dbReference type="InterPro" id="IPR036116">
    <property type="entry name" value="FN3_sf"/>
</dbReference>
<comment type="caution">
    <text evidence="3">The sequence shown here is derived from an EMBL/GenBank/DDBJ whole genome shotgun (WGS) entry which is preliminary data.</text>
</comment>
<reference evidence="3" key="2">
    <citation type="journal article" date="2021" name="PeerJ">
        <title>Extensive microbial diversity within the chicken gut microbiome revealed by metagenomics and culture.</title>
        <authorList>
            <person name="Gilroy R."/>
            <person name="Ravi A."/>
            <person name="Getino M."/>
            <person name="Pursley I."/>
            <person name="Horton D.L."/>
            <person name="Alikhan N.F."/>
            <person name="Baker D."/>
            <person name="Gharbi K."/>
            <person name="Hall N."/>
            <person name="Watson M."/>
            <person name="Adriaenssens E.M."/>
            <person name="Foster-Nyarko E."/>
            <person name="Jarju S."/>
            <person name="Secka A."/>
            <person name="Antonio M."/>
            <person name="Oren A."/>
            <person name="Chaudhuri R.R."/>
            <person name="La Ragione R."/>
            <person name="Hildebrand F."/>
            <person name="Pallen M.J."/>
        </authorList>
    </citation>
    <scope>NUCLEOTIDE SEQUENCE</scope>
    <source>
        <strain evidence="3">10037</strain>
    </source>
</reference>
<dbReference type="InterPro" id="IPR003961">
    <property type="entry name" value="FN3_dom"/>
</dbReference>
<dbReference type="SUPFAM" id="SSF49265">
    <property type="entry name" value="Fibronectin type III"/>
    <property type="match status" value="1"/>
</dbReference>
<name>A0A9D9I3A8_9BACT</name>
<dbReference type="SMART" id="SM00060">
    <property type="entry name" value="FN3"/>
    <property type="match status" value="2"/>
</dbReference>
<evidence type="ECO:0000313" key="4">
    <source>
        <dbReference type="Proteomes" id="UP000823597"/>
    </source>
</evidence>
<accession>A0A9D9I3A8</accession>
<sequence>MKKLFLIFAVSMLSVLHVTVSCTPEGGGDSHVDKVPLPSPSVVVQHVDDRSFSLAWEPVVGAVSYKYASDCPVNTEGMTSDTLLSFSGLAAGSTYTVSLSAVPASDAVMFEESPASEVTVTLKDGDTPEPEDEMFTIEIQDDPDMMVVTYTVTPKDLSMLFYRDCFTDSQWLEMGGNSEDVWTNALQGYLELFGTSWLYMVAESGVVESFFDYAYDQHTYILVAGLDSLANRITSVTDTVFYSGPVPPSDITFKVTVEDIGTSSAVVSVEPSNNDPYSMLLVESASLEGFSEAEVEDLIRISYGEYINDGHVYQGSMTMTYREGKLDPDTEYTVLVFGWNTTLSTDVSFHTFRTKEASSSSDLTFDWLIEVSGPTEIHAVVTPSDMDAQYIVVPMPDYDYEEFGSDIEAYIEYVTMGIITPYDYAYMFATTGVTDRIFDEFNDGIYPGSSYMFFAVGLDMDNSEKTVSFYEPQFYGDMVTTPDE</sequence>
<gene>
    <name evidence="3" type="ORF">IAB93_03770</name>
</gene>
<reference evidence="3" key="1">
    <citation type="submission" date="2020-10" db="EMBL/GenBank/DDBJ databases">
        <authorList>
            <person name="Gilroy R."/>
        </authorList>
    </citation>
    <scope>NUCLEOTIDE SEQUENCE</scope>
    <source>
        <strain evidence="3">10037</strain>
    </source>
</reference>
<dbReference type="Proteomes" id="UP000823597">
    <property type="component" value="Unassembled WGS sequence"/>
</dbReference>
<feature type="domain" description="Fibronectin type-III" evidence="2">
    <location>
        <begin position="248"/>
        <end position="344"/>
    </location>
</feature>
<protein>
    <submittedName>
        <fullName evidence="3">Fibronectin type III domain-containing protein</fullName>
    </submittedName>
</protein>
<dbReference type="AlphaFoldDB" id="A0A9D9I3A8"/>
<feature type="chain" id="PRO_5038780058" evidence="1">
    <location>
        <begin position="21"/>
        <end position="484"/>
    </location>
</feature>